<feature type="coiled-coil region" evidence="10">
    <location>
        <begin position="126"/>
        <end position="185"/>
    </location>
</feature>
<dbReference type="EMBL" id="JAHMUF010000001">
    <property type="protein sequence ID" value="KAG7196135.1"/>
    <property type="molecule type" value="Genomic_DNA"/>
</dbReference>
<proteinExistence type="predicted"/>
<dbReference type="RefSeq" id="XP_043051680.1">
    <property type="nucleotide sequence ID" value="XM_043191003.1"/>
</dbReference>
<evidence type="ECO:0000256" key="5">
    <source>
        <dbReference type="ARBA" id="ARBA00022833"/>
    </source>
</evidence>
<comment type="subcellular location">
    <subcellularLocation>
        <location evidence="1">Nucleus</location>
    </subcellularLocation>
</comment>
<evidence type="ECO:0000256" key="8">
    <source>
        <dbReference type="ARBA" id="ARBA00033277"/>
    </source>
</evidence>
<dbReference type="GO" id="GO:0008270">
    <property type="term" value="F:zinc ion binding"/>
    <property type="evidence" value="ECO:0007669"/>
    <property type="project" value="UniProtKB-KW"/>
</dbReference>
<accession>A0A9P7VDH4</accession>
<feature type="domain" description="RING-type" evidence="11">
    <location>
        <begin position="14"/>
        <end position="56"/>
    </location>
</feature>
<organism evidence="12 13">
    <name type="scientific">Scheffersomyces spartinae</name>
    <dbReference type="NCBI Taxonomy" id="45513"/>
    <lineage>
        <taxon>Eukaryota</taxon>
        <taxon>Fungi</taxon>
        <taxon>Dikarya</taxon>
        <taxon>Ascomycota</taxon>
        <taxon>Saccharomycotina</taxon>
        <taxon>Pichiomycetes</taxon>
        <taxon>Debaryomycetaceae</taxon>
        <taxon>Scheffersomyces</taxon>
    </lineage>
</organism>
<dbReference type="InterPro" id="IPR001841">
    <property type="entry name" value="Znf_RING"/>
</dbReference>
<dbReference type="PANTHER" id="PTHR12683">
    <property type="entry name" value="CDK-ACTIVATING KINASE ASSEMBLY FACTOR MAT1"/>
    <property type="match status" value="1"/>
</dbReference>
<dbReference type="AlphaFoldDB" id="A0A9P7VDH4"/>
<dbReference type="GeneID" id="66113521"/>
<dbReference type="InterPro" id="IPR017907">
    <property type="entry name" value="Znf_RING_CS"/>
</dbReference>
<dbReference type="PROSITE" id="PS50089">
    <property type="entry name" value="ZF_RING_2"/>
    <property type="match status" value="1"/>
</dbReference>
<evidence type="ECO:0000256" key="9">
    <source>
        <dbReference type="PROSITE-ProRule" id="PRU00175"/>
    </source>
</evidence>
<keyword evidence="6" id="KW-0539">Nucleus</keyword>
<dbReference type="InterPro" id="IPR015877">
    <property type="entry name" value="MAT1_centre"/>
</dbReference>
<keyword evidence="13" id="KW-1185">Reference proteome</keyword>
<dbReference type="PANTHER" id="PTHR12683:SF13">
    <property type="entry name" value="CDK-ACTIVATING KINASE ASSEMBLY FACTOR MAT1"/>
    <property type="match status" value="1"/>
</dbReference>
<keyword evidence="4 9" id="KW-0863">Zinc-finger</keyword>
<dbReference type="InterPro" id="IPR013083">
    <property type="entry name" value="Znf_RING/FYVE/PHD"/>
</dbReference>
<dbReference type="OrthoDB" id="5963at2759"/>
<evidence type="ECO:0000256" key="1">
    <source>
        <dbReference type="ARBA" id="ARBA00004123"/>
    </source>
</evidence>
<evidence type="ECO:0000313" key="13">
    <source>
        <dbReference type="Proteomes" id="UP000790833"/>
    </source>
</evidence>
<dbReference type="Gene3D" id="3.30.40.10">
    <property type="entry name" value="Zinc/RING finger domain, C3HC4 (zinc finger)"/>
    <property type="match status" value="1"/>
</dbReference>
<evidence type="ECO:0000256" key="3">
    <source>
        <dbReference type="ARBA" id="ARBA00022723"/>
    </source>
</evidence>
<evidence type="ECO:0000259" key="11">
    <source>
        <dbReference type="PROSITE" id="PS50089"/>
    </source>
</evidence>
<keyword evidence="3" id="KW-0479">Metal-binding</keyword>
<evidence type="ECO:0000313" key="12">
    <source>
        <dbReference type="EMBL" id="KAG7196135.1"/>
    </source>
</evidence>
<sequence>MTEVILEDRSRDMCPICKTDKYLSPNMNFLINPECYHKMCESCVDRIFSLGPAPCPYPGCGKILRKNRFKQQVFDDLQIEREIDIRKKVLSVHNKLQEDFDLISEHNKYLEMIENLVYGISSGDNAHDLEIELAKFEQENKVQILERNMRESERSNDMAKFQDAMERLRQEKLKIERKMELEDEEFTKQQKQELLNKLAHSSLNSDELIQQQMNQALKRKSQRKKILQELQSEMEDKLRTSFSSAKEEAPKTPFTPFKGDRDLHKLYRLLPIPMDIDTLMAGNSDPDSYSDANLTLLAKNKEYLAAGWRLHTAVERVMDETFMGLGCIVDKEKSISIH</sequence>
<dbReference type="SUPFAM" id="SSF57850">
    <property type="entry name" value="RING/U-box"/>
    <property type="match status" value="1"/>
</dbReference>
<dbReference type="InterPro" id="IPR004575">
    <property type="entry name" value="MAT1/Tfb3"/>
</dbReference>
<comment type="caution">
    <text evidence="12">The sequence shown here is derived from an EMBL/GenBank/DDBJ whole genome shotgun (WGS) entry which is preliminary data.</text>
</comment>
<dbReference type="GO" id="GO:0061575">
    <property type="term" value="F:cyclin-dependent protein serine/threonine kinase activator activity"/>
    <property type="evidence" value="ECO:0007669"/>
    <property type="project" value="InterPro"/>
</dbReference>
<dbReference type="PROSITE" id="PS00518">
    <property type="entry name" value="ZF_RING_1"/>
    <property type="match status" value="1"/>
</dbReference>
<dbReference type="NCBIfam" id="TIGR00570">
    <property type="entry name" value="cdk7"/>
    <property type="match status" value="1"/>
</dbReference>
<keyword evidence="5" id="KW-0862">Zinc</keyword>
<evidence type="ECO:0000256" key="7">
    <source>
        <dbReference type="ARBA" id="ARBA00029873"/>
    </source>
</evidence>
<dbReference type="CDD" id="cd16573">
    <property type="entry name" value="RING-HC_TFB3-like"/>
    <property type="match status" value="1"/>
</dbReference>
<evidence type="ECO:0000256" key="2">
    <source>
        <dbReference type="ARBA" id="ARBA00022257"/>
    </source>
</evidence>
<name>A0A9P7VDH4_9ASCO</name>
<keyword evidence="10" id="KW-0175">Coiled coil</keyword>
<evidence type="ECO:0000256" key="6">
    <source>
        <dbReference type="ARBA" id="ARBA00023242"/>
    </source>
</evidence>
<dbReference type="GO" id="GO:0006289">
    <property type="term" value="P:nucleotide-excision repair"/>
    <property type="evidence" value="ECO:0007669"/>
    <property type="project" value="InterPro"/>
</dbReference>
<dbReference type="Proteomes" id="UP000790833">
    <property type="component" value="Unassembled WGS sequence"/>
</dbReference>
<evidence type="ECO:0000256" key="10">
    <source>
        <dbReference type="SAM" id="Coils"/>
    </source>
</evidence>
<dbReference type="Pfam" id="PF06391">
    <property type="entry name" value="MAT1"/>
    <property type="match status" value="1"/>
</dbReference>
<dbReference type="Pfam" id="PF17121">
    <property type="entry name" value="zf-C3HC4_5"/>
    <property type="match status" value="1"/>
</dbReference>
<dbReference type="GO" id="GO:0006357">
    <property type="term" value="P:regulation of transcription by RNA polymerase II"/>
    <property type="evidence" value="ECO:0007669"/>
    <property type="project" value="TreeGrafter"/>
</dbReference>
<dbReference type="GO" id="GO:0070985">
    <property type="term" value="C:transcription factor TFIIK complex"/>
    <property type="evidence" value="ECO:0007669"/>
    <property type="project" value="UniProtKB-ARBA"/>
</dbReference>
<reference evidence="12" key="1">
    <citation type="submission" date="2021-03" db="EMBL/GenBank/DDBJ databases">
        <authorList>
            <person name="Palmer J.M."/>
        </authorList>
    </citation>
    <scope>NUCLEOTIDE SEQUENCE</scope>
    <source>
        <strain evidence="12">ARV_011</strain>
    </source>
</reference>
<protein>
    <recommendedName>
        <fullName evidence="2">RNA polymerase II transcription factor B subunit 3</fullName>
    </recommendedName>
    <alternativeName>
        <fullName evidence="8">RNA polymerase II transcription factor B 38 kDa subunit</fullName>
    </alternativeName>
    <alternativeName>
        <fullName evidence="7">RNA polymerase II transcription factor B p38 subunit</fullName>
    </alternativeName>
</protein>
<dbReference type="FunFam" id="3.30.40.10:FF:000037">
    <property type="entry name" value="Cdk-activating kinase assembly factor MAT1, centre"/>
    <property type="match status" value="1"/>
</dbReference>
<gene>
    <name evidence="12" type="primary">TFB3</name>
    <name evidence="12" type="ORF">KQ657_000147</name>
</gene>
<evidence type="ECO:0000256" key="4">
    <source>
        <dbReference type="ARBA" id="ARBA00022771"/>
    </source>
</evidence>